<protein>
    <recommendedName>
        <fullName evidence="5">Protein kinase domain-containing protein</fullName>
    </recommendedName>
</protein>
<evidence type="ECO:0000256" key="3">
    <source>
        <dbReference type="ARBA" id="ARBA00022777"/>
    </source>
</evidence>
<name>A0ABR2L1H0_9EUKA</name>
<keyword evidence="3" id="KW-0418">Kinase</keyword>
<accession>A0ABR2L1H0</accession>
<comment type="caution">
    <text evidence="6">The sequence shown here is derived from an EMBL/GenBank/DDBJ whole genome shotgun (WGS) entry which is preliminary data.</text>
</comment>
<reference evidence="6 7" key="1">
    <citation type="submission" date="2024-04" db="EMBL/GenBank/DDBJ databases">
        <title>Tritrichomonas musculus Genome.</title>
        <authorList>
            <person name="Alves-Ferreira E."/>
            <person name="Grigg M."/>
            <person name="Lorenzi H."/>
            <person name="Galac M."/>
        </authorList>
    </citation>
    <scope>NUCLEOTIDE SEQUENCE [LARGE SCALE GENOMIC DNA]</scope>
    <source>
        <strain evidence="6 7">EAF2021</strain>
    </source>
</reference>
<keyword evidence="7" id="KW-1185">Reference proteome</keyword>
<dbReference type="EMBL" id="JAPFFF010000002">
    <property type="protein sequence ID" value="KAK8897169.1"/>
    <property type="molecule type" value="Genomic_DNA"/>
</dbReference>
<gene>
    <name evidence="6" type="ORF">M9Y10_015103</name>
</gene>
<dbReference type="SMART" id="SM00220">
    <property type="entry name" value="S_TKc"/>
    <property type="match status" value="1"/>
</dbReference>
<dbReference type="PANTHER" id="PTHR44329:SF288">
    <property type="entry name" value="MITOGEN-ACTIVATED PROTEIN KINASE KINASE KINASE 20"/>
    <property type="match status" value="1"/>
</dbReference>
<dbReference type="Proteomes" id="UP001470230">
    <property type="component" value="Unassembled WGS sequence"/>
</dbReference>
<proteinExistence type="predicted"/>
<dbReference type="Gene3D" id="1.10.510.10">
    <property type="entry name" value="Transferase(Phosphotransferase) domain 1"/>
    <property type="match status" value="3"/>
</dbReference>
<dbReference type="SUPFAM" id="SSF56112">
    <property type="entry name" value="Protein kinase-like (PK-like)"/>
    <property type="match status" value="3"/>
</dbReference>
<dbReference type="PROSITE" id="PS50011">
    <property type="entry name" value="PROTEIN_KINASE_DOM"/>
    <property type="match status" value="3"/>
</dbReference>
<evidence type="ECO:0000256" key="1">
    <source>
        <dbReference type="ARBA" id="ARBA00022679"/>
    </source>
</evidence>
<dbReference type="Pfam" id="PF00069">
    <property type="entry name" value="Pkinase"/>
    <property type="match status" value="1"/>
</dbReference>
<dbReference type="InterPro" id="IPR001245">
    <property type="entry name" value="Ser-Thr/Tyr_kinase_cat_dom"/>
</dbReference>
<keyword evidence="2" id="KW-0547">Nucleotide-binding</keyword>
<evidence type="ECO:0000313" key="7">
    <source>
        <dbReference type="Proteomes" id="UP001470230"/>
    </source>
</evidence>
<organism evidence="6 7">
    <name type="scientific">Tritrichomonas musculus</name>
    <dbReference type="NCBI Taxonomy" id="1915356"/>
    <lineage>
        <taxon>Eukaryota</taxon>
        <taxon>Metamonada</taxon>
        <taxon>Parabasalia</taxon>
        <taxon>Tritrichomonadida</taxon>
        <taxon>Tritrichomonadidae</taxon>
        <taxon>Tritrichomonas</taxon>
    </lineage>
</organism>
<sequence length="1280" mass="149917">MSASNGASTLKFDKFKDIDDNIIFQPLYVPEDNSFFFKMEITTSDISNNIDHFLHILDKEMNPWEKNFFITPGRDHSFTFCPGLNIEHILFSNELNSIDVEQLDLYTLQWLFSVAMGIHTLHSKNIDYLGLTDQSVFIDAKLGARLSNFGSVVNKNASTVLKKIAFYSPEQFEYYQKGKELSQQQKKMSDIYSYGIFSHELLTRLNHFHTYFNHGKFENYGKIAKGAITYMNFDWNLPFSDLLYHCLDINPMKRWKIENVIEYLLNVEHKKQLDVTNSQYFNINNVDIEKYHEFIINILGFDEKTSYKTAKEQILNMIYKKSPLGTNPKDTINKCTFDDLREGYKKGILYCLDIIEQCLSMLSNEHKNQYNKFIKKNPQINKFDVMGTFIKYRELPDGKNTLNKELQKLQKRGSNENNDIMLDEILSVDTKFVFCHYYNTKYNTFFTKMEISEEIDTEFIDNFFKNVNEMDRWKKNFFVTPYGFNLDQAFILCPGENINSFIINSNNHKIEKCNLDCYILKWIFSIAMGIFILHSNDINDFELSDRSVFIDSNMNARLINLNYPPDTELSVVPDKYYFYSPEKFYITAVDKSQKKSNITPPKLEKEDKELSDVFSFGSLTYELITKNDQSFTFKSKKNADVYNIFKSGLDKFYGLDKQPDFPLCELLLHCFKGNPKDRWKINQIVDYLVKLGTPDSNENIKSNNNQDNQKYLNLSNIDFEEYHQFILNSLGIDPKTDYTQARNLIFDMLSGKNKFKFRSFSKIKNKCTLAELKKGSALGITNCDEILNKMVVVLGSDLFEKFRKVTENFQTYKFDIMMIFVEYRDDEQLLDKNLDDFLNKIPGPGQFDYYLYNMDNDQSTFKKYKLPDYIKLPYHLKYEFHQIPNYDNGHVVQPLLPYTDRIQDYKLLNLYNYLYESELSQKEIPIQIKLKILHSVAEGLKEIHSHGFFMSTFSSKNVYIDKDFKAYLFVPKADRKPTKDYINFFRKLKESIFNEEDEVISNDFLLFYCPPEIYNNDIQKVDYDKIDVFSLGVLAKELIEHNLPSLYTSNLSNSGKLKLLKNPHWRDFSSSSFTLGNNRSKSAVTPEFIKVLNSCLKKNPEERVKIEQLCECFSKLNLNDTNFNIPRSIVTNPRDNDNHVKSNSTFKYSSYRPKLPIDASKNIEANYSIDSSFLSLQFSEINSRVNRLANKKFTKNTVIGGISPQTARQIALREIFNNKNHLELSFMINNNVGCPNEKPLTMNFVEDTVYDMKKVKIFDGPIKKNNRGDMVIELPNIQEC</sequence>
<evidence type="ECO:0000259" key="5">
    <source>
        <dbReference type="PROSITE" id="PS50011"/>
    </source>
</evidence>
<dbReference type="Pfam" id="PF07714">
    <property type="entry name" value="PK_Tyr_Ser-Thr"/>
    <property type="match status" value="1"/>
</dbReference>
<feature type="domain" description="Protein kinase" evidence="5">
    <location>
        <begin position="788"/>
        <end position="1116"/>
    </location>
</feature>
<evidence type="ECO:0000256" key="2">
    <source>
        <dbReference type="ARBA" id="ARBA00022741"/>
    </source>
</evidence>
<dbReference type="InterPro" id="IPR000719">
    <property type="entry name" value="Prot_kinase_dom"/>
</dbReference>
<dbReference type="InterPro" id="IPR051681">
    <property type="entry name" value="Ser/Thr_Kinases-Pseudokinases"/>
</dbReference>
<evidence type="ECO:0000256" key="4">
    <source>
        <dbReference type="ARBA" id="ARBA00022840"/>
    </source>
</evidence>
<keyword evidence="1" id="KW-0808">Transferase</keyword>
<feature type="domain" description="Protein kinase" evidence="5">
    <location>
        <begin position="1"/>
        <end position="295"/>
    </location>
</feature>
<keyword evidence="4" id="KW-0067">ATP-binding</keyword>
<dbReference type="InterPro" id="IPR011009">
    <property type="entry name" value="Kinase-like_dom_sf"/>
</dbReference>
<evidence type="ECO:0000313" key="6">
    <source>
        <dbReference type="EMBL" id="KAK8897169.1"/>
    </source>
</evidence>
<dbReference type="PANTHER" id="PTHR44329">
    <property type="entry name" value="SERINE/THREONINE-PROTEIN KINASE TNNI3K-RELATED"/>
    <property type="match status" value="1"/>
</dbReference>
<feature type="domain" description="Protein kinase" evidence="5">
    <location>
        <begin position="406"/>
        <end position="691"/>
    </location>
</feature>